<keyword evidence="2" id="KW-0732">Signal</keyword>
<dbReference type="PROSITE" id="PS50842">
    <property type="entry name" value="EXPANSIN_EG45"/>
    <property type="match status" value="1"/>
</dbReference>
<evidence type="ECO:0000256" key="2">
    <source>
        <dbReference type="SAM" id="SignalP"/>
    </source>
</evidence>
<name>A0A8X8XV64_SALSN</name>
<feature type="signal peptide" evidence="2">
    <location>
        <begin position="1"/>
        <end position="32"/>
    </location>
</feature>
<protein>
    <recommendedName>
        <fullName evidence="3">Expansin-like EG45 domain-containing protein</fullName>
    </recommendedName>
</protein>
<feature type="domain" description="Expansin-like EG45" evidence="3">
    <location>
        <begin position="31"/>
        <end position="112"/>
    </location>
</feature>
<dbReference type="InterPro" id="IPR007118">
    <property type="entry name" value="Expan_Lol_pI"/>
</dbReference>
<dbReference type="SUPFAM" id="SSF50685">
    <property type="entry name" value="Barwin-like endoglucanases"/>
    <property type="match status" value="1"/>
</dbReference>
<dbReference type="InterPro" id="IPR007112">
    <property type="entry name" value="Expansin/allergen_DPBB_dom"/>
</dbReference>
<evidence type="ECO:0000256" key="1">
    <source>
        <dbReference type="ARBA" id="ARBA00023316"/>
    </source>
</evidence>
<sequence length="121" mass="12926">MSMESVRSLASLPHRTPLSTVALMLLAPWVRGACGYGNLYTTGYDTNTAALSTALSNNGLSCGACYDDPQSCLPGTITVTATNFCPSNPSPTFRSGSAYLLANCQCQNRHHFFSKVLSHPF</sequence>
<comment type="caution">
    <text evidence="4">The sequence shown here is derived from an EMBL/GenBank/DDBJ whole genome shotgun (WGS) entry which is preliminary data.</text>
</comment>
<reference evidence="4" key="1">
    <citation type="submission" date="2018-01" db="EMBL/GenBank/DDBJ databases">
        <authorList>
            <person name="Mao J.F."/>
        </authorList>
    </citation>
    <scope>NUCLEOTIDE SEQUENCE</scope>
    <source>
        <strain evidence="4">Huo1</strain>
        <tissue evidence="4">Leaf</tissue>
    </source>
</reference>
<evidence type="ECO:0000313" key="4">
    <source>
        <dbReference type="EMBL" id="KAG6418548.1"/>
    </source>
</evidence>
<dbReference type="InterPro" id="IPR036908">
    <property type="entry name" value="RlpA-like_sf"/>
</dbReference>
<accession>A0A8X8XV64</accession>
<organism evidence="4">
    <name type="scientific">Salvia splendens</name>
    <name type="common">Scarlet sage</name>
    <dbReference type="NCBI Taxonomy" id="180675"/>
    <lineage>
        <taxon>Eukaryota</taxon>
        <taxon>Viridiplantae</taxon>
        <taxon>Streptophyta</taxon>
        <taxon>Embryophyta</taxon>
        <taxon>Tracheophyta</taxon>
        <taxon>Spermatophyta</taxon>
        <taxon>Magnoliopsida</taxon>
        <taxon>eudicotyledons</taxon>
        <taxon>Gunneridae</taxon>
        <taxon>Pentapetalae</taxon>
        <taxon>asterids</taxon>
        <taxon>lamiids</taxon>
        <taxon>Lamiales</taxon>
        <taxon>Lamiaceae</taxon>
        <taxon>Nepetoideae</taxon>
        <taxon>Mentheae</taxon>
        <taxon>Salviinae</taxon>
        <taxon>Salvia</taxon>
        <taxon>Salvia subgen. Calosphace</taxon>
        <taxon>core Calosphace</taxon>
    </lineage>
</organism>
<evidence type="ECO:0000259" key="3">
    <source>
        <dbReference type="PROSITE" id="PS50842"/>
    </source>
</evidence>
<evidence type="ECO:0000313" key="5">
    <source>
        <dbReference type="Proteomes" id="UP000298416"/>
    </source>
</evidence>
<gene>
    <name evidence="4" type="ORF">SASPL_120752</name>
</gene>
<dbReference type="PRINTS" id="PR01225">
    <property type="entry name" value="EXPANSNFAMLY"/>
</dbReference>
<dbReference type="Gene3D" id="2.40.40.10">
    <property type="entry name" value="RlpA-like domain"/>
    <property type="match status" value="1"/>
</dbReference>
<dbReference type="AlphaFoldDB" id="A0A8X8XV64"/>
<dbReference type="GO" id="GO:0009664">
    <property type="term" value="P:plant-type cell wall organization"/>
    <property type="evidence" value="ECO:0007669"/>
    <property type="project" value="InterPro"/>
</dbReference>
<keyword evidence="1" id="KW-0961">Cell wall biogenesis/degradation</keyword>
<dbReference type="PANTHER" id="PTHR31867">
    <property type="entry name" value="EXPANSIN-A15"/>
    <property type="match status" value="1"/>
</dbReference>
<dbReference type="Proteomes" id="UP000298416">
    <property type="component" value="Unassembled WGS sequence"/>
</dbReference>
<dbReference type="InterPro" id="IPR002963">
    <property type="entry name" value="Expansin"/>
</dbReference>
<proteinExistence type="predicted"/>
<reference evidence="4" key="2">
    <citation type="submission" date="2020-08" db="EMBL/GenBank/DDBJ databases">
        <title>Plant Genome Project.</title>
        <authorList>
            <person name="Zhang R.-G."/>
        </authorList>
    </citation>
    <scope>NUCLEOTIDE SEQUENCE</scope>
    <source>
        <strain evidence="4">Huo1</strain>
        <tissue evidence="4">Leaf</tissue>
    </source>
</reference>
<feature type="chain" id="PRO_5036454863" description="Expansin-like EG45 domain-containing protein" evidence="2">
    <location>
        <begin position="33"/>
        <end position="121"/>
    </location>
</feature>
<keyword evidence="5" id="KW-1185">Reference proteome</keyword>
<dbReference type="SMART" id="SM00837">
    <property type="entry name" value="DPBB_1"/>
    <property type="match status" value="1"/>
</dbReference>
<dbReference type="EMBL" id="PNBA02000007">
    <property type="protein sequence ID" value="KAG6418548.1"/>
    <property type="molecule type" value="Genomic_DNA"/>
</dbReference>
<dbReference type="GO" id="GO:0005576">
    <property type="term" value="C:extracellular region"/>
    <property type="evidence" value="ECO:0007669"/>
    <property type="project" value="InterPro"/>
</dbReference>